<reference evidence="2 3" key="1">
    <citation type="submission" date="2018-07" db="EMBL/GenBank/DDBJ databases">
        <title>Genomic Encyclopedia of Type Strains, Phase IV (KMG-IV): sequencing the most valuable type-strain genomes for metagenomic binning, comparative biology and taxonomic classification.</title>
        <authorList>
            <person name="Goeker M."/>
        </authorList>
    </citation>
    <scope>NUCLEOTIDE SEQUENCE [LARGE SCALE GENOMIC DNA]</scope>
    <source>
        <strain evidence="2 3">DSM 27696</strain>
    </source>
</reference>
<evidence type="ECO:0000313" key="2">
    <source>
        <dbReference type="EMBL" id="RCW73094.1"/>
    </source>
</evidence>
<feature type="transmembrane region" description="Helical" evidence="1">
    <location>
        <begin position="21"/>
        <end position="42"/>
    </location>
</feature>
<feature type="transmembrane region" description="Helical" evidence="1">
    <location>
        <begin position="209"/>
        <end position="230"/>
    </location>
</feature>
<dbReference type="Pfam" id="PF12679">
    <property type="entry name" value="ABC2_membrane_2"/>
    <property type="match status" value="1"/>
</dbReference>
<dbReference type="GO" id="GO:0140359">
    <property type="term" value="F:ABC-type transporter activity"/>
    <property type="evidence" value="ECO:0007669"/>
    <property type="project" value="InterPro"/>
</dbReference>
<keyword evidence="3" id="KW-1185">Reference proteome</keyword>
<dbReference type="Proteomes" id="UP000252585">
    <property type="component" value="Unassembled WGS sequence"/>
</dbReference>
<feature type="transmembrane region" description="Helical" evidence="1">
    <location>
        <begin position="237"/>
        <end position="257"/>
    </location>
</feature>
<accession>A0A368Y4E2</accession>
<feature type="transmembrane region" description="Helical" evidence="1">
    <location>
        <begin position="153"/>
        <end position="181"/>
    </location>
</feature>
<keyword evidence="1" id="KW-0812">Transmembrane</keyword>
<keyword evidence="1" id="KW-1133">Transmembrane helix</keyword>
<gene>
    <name evidence="2" type="ORF">DFR57_10491</name>
</gene>
<proteinExistence type="predicted"/>
<sequence length="316" mass="36132">MRNFLNLMKNEQIKLFSRFATWSMFIIIAVIIIASGIITFIFDDFVTKDYGDNWRTELQEENADFEEMMEGEYMEGAYTGEIERNNYHLENDIKPSSYDGWQFTLDNAGLSMMISLFTIIIAAGMIASEFRWGTIKLLLIRPISRTKIMFSKYATVLLFALSMLIFLFVINLIVGAIFFGINGLNPTFVQSTMSGFQEVGIMKEIFTEYGLQMIKLVMMATFAFMISSLFRNSGMAIGLAIFLMFAGNMIVGVLSQYEWSKYILFANTDLSQYQADRHPMIEGMTMGFSVTILVIYYIIFLAVSWIAFTKRDVAGN</sequence>
<dbReference type="AlphaFoldDB" id="A0A368Y4E2"/>
<evidence type="ECO:0000313" key="3">
    <source>
        <dbReference type="Proteomes" id="UP000252585"/>
    </source>
</evidence>
<dbReference type="GO" id="GO:0005886">
    <property type="term" value="C:plasma membrane"/>
    <property type="evidence" value="ECO:0007669"/>
    <property type="project" value="UniProtKB-SubCell"/>
</dbReference>
<feature type="transmembrane region" description="Helical" evidence="1">
    <location>
        <begin position="110"/>
        <end position="132"/>
    </location>
</feature>
<keyword evidence="1" id="KW-0472">Membrane</keyword>
<protein>
    <submittedName>
        <fullName evidence="2">ABC-2 type transport system permease protein</fullName>
    </submittedName>
</protein>
<dbReference type="EMBL" id="QPJJ01000004">
    <property type="protein sequence ID" value="RCW73094.1"/>
    <property type="molecule type" value="Genomic_DNA"/>
</dbReference>
<feature type="transmembrane region" description="Helical" evidence="1">
    <location>
        <begin position="286"/>
        <end position="308"/>
    </location>
</feature>
<evidence type="ECO:0000256" key="1">
    <source>
        <dbReference type="SAM" id="Phobius"/>
    </source>
</evidence>
<dbReference type="OrthoDB" id="8613028at2"/>
<dbReference type="RefSeq" id="WP_114352201.1">
    <property type="nucleotide sequence ID" value="NZ_QPJJ01000004.1"/>
</dbReference>
<name>A0A368Y4E2_9BACI</name>
<organism evidence="2 3">
    <name type="scientific">Saliterribacillus persicus</name>
    <dbReference type="NCBI Taxonomy" id="930114"/>
    <lineage>
        <taxon>Bacteria</taxon>
        <taxon>Bacillati</taxon>
        <taxon>Bacillota</taxon>
        <taxon>Bacilli</taxon>
        <taxon>Bacillales</taxon>
        <taxon>Bacillaceae</taxon>
        <taxon>Saliterribacillus</taxon>
    </lineage>
</organism>
<comment type="caution">
    <text evidence="2">The sequence shown here is derived from an EMBL/GenBank/DDBJ whole genome shotgun (WGS) entry which is preliminary data.</text>
</comment>
<dbReference type="PANTHER" id="PTHR37305">
    <property type="entry name" value="INTEGRAL MEMBRANE PROTEIN-RELATED"/>
    <property type="match status" value="1"/>
</dbReference>
<dbReference type="PANTHER" id="PTHR37305:SF1">
    <property type="entry name" value="MEMBRANE PROTEIN"/>
    <property type="match status" value="1"/>
</dbReference>